<evidence type="ECO:0000313" key="2">
    <source>
        <dbReference type="Proteomes" id="UP001169760"/>
    </source>
</evidence>
<name>A0AAW7X566_9GAMM</name>
<comment type="caution">
    <text evidence="1">The sequence shown here is derived from an EMBL/GenBank/DDBJ whole genome shotgun (WGS) entry which is preliminary data.</text>
</comment>
<evidence type="ECO:0000313" key="1">
    <source>
        <dbReference type="EMBL" id="MDO6422710.1"/>
    </source>
</evidence>
<organism evidence="1 2">
    <name type="scientific">Saccharophagus degradans</name>
    <dbReference type="NCBI Taxonomy" id="86304"/>
    <lineage>
        <taxon>Bacteria</taxon>
        <taxon>Pseudomonadati</taxon>
        <taxon>Pseudomonadota</taxon>
        <taxon>Gammaproteobacteria</taxon>
        <taxon>Cellvibrionales</taxon>
        <taxon>Cellvibrionaceae</taxon>
        <taxon>Saccharophagus</taxon>
    </lineage>
</organism>
<protein>
    <submittedName>
        <fullName evidence="1">Uncharacterized protein</fullName>
    </submittedName>
</protein>
<gene>
    <name evidence="1" type="ORF">Q4521_09510</name>
</gene>
<dbReference type="Proteomes" id="UP001169760">
    <property type="component" value="Unassembled WGS sequence"/>
</dbReference>
<reference evidence="1" key="1">
    <citation type="submission" date="2023-07" db="EMBL/GenBank/DDBJ databases">
        <title>Genome content predicts the carbon catabolic preferences of heterotrophic bacteria.</title>
        <authorList>
            <person name="Gralka M."/>
        </authorList>
    </citation>
    <scope>NUCLEOTIDE SEQUENCE</scope>
    <source>
        <strain evidence="1">I3M17_2</strain>
    </source>
</reference>
<dbReference type="EMBL" id="JAUOPB010000006">
    <property type="protein sequence ID" value="MDO6422710.1"/>
    <property type="molecule type" value="Genomic_DNA"/>
</dbReference>
<sequence>MSESRILHIRESIAVARKIESEKHTLERYLVSKIPMLHRAIALPEENPESALLEFVTRYIEHVPDFIEALTALTKEAGIYEYTQSFLTIAEDYFIRPPELVGEHSGLHQLIDEAYLAHRLLEEVNDRVMMACGMPLAPMDMTLSNLVIHELLGDEFANQLDLAVHYSIEALFQTDSFFNEESFKNYIIKFRKAGWETTIKDWPCLAGDSAISLNMSDDYAGAAIH</sequence>
<dbReference type="RefSeq" id="WP_216064976.1">
    <property type="nucleotide sequence ID" value="NZ_CP123764.1"/>
</dbReference>
<proteinExistence type="predicted"/>
<accession>A0AAW7X566</accession>
<dbReference type="AlphaFoldDB" id="A0AAW7X566"/>